<keyword evidence="9" id="KW-1185">Reference proteome</keyword>
<reference evidence="8 9" key="1">
    <citation type="submission" date="2020-03" db="EMBL/GenBank/DDBJ databases">
        <title>Genomic Encyclopedia of Type Strains, Phase IV (KMG-IV): sequencing the most valuable type-strain genomes for metagenomic binning, comparative biology and taxonomic classification.</title>
        <authorList>
            <person name="Goeker M."/>
        </authorList>
    </citation>
    <scope>NUCLEOTIDE SEQUENCE [LARGE SCALE GENOMIC DNA]</scope>
    <source>
        <strain evidence="8 9">DSM 103870</strain>
    </source>
</reference>
<dbReference type="RefSeq" id="WP_166952406.1">
    <property type="nucleotide sequence ID" value="NZ_JAASQI010000004.1"/>
</dbReference>
<dbReference type="EC" id="5.3.1.13" evidence="8"/>
<dbReference type="CDD" id="cd05014">
    <property type="entry name" value="SIS_Kpsf"/>
    <property type="match status" value="1"/>
</dbReference>
<dbReference type="Gene3D" id="3.40.50.10490">
    <property type="entry name" value="Glucose-6-phosphate isomerase like protein, domain 1"/>
    <property type="match status" value="1"/>
</dbReference>
<sequence>MPAARKAPFDALTSALDTIETERRGLDQLAQALRDGLGAPFRAAVSRIREASGRVIVTGMGKSGHVGRKIAATLSSTGTSAYFVHPSEASHGDLGQIQTDDIVLALSWSGDTAELGAILTYAKRFSIPLVAITSNAESELGRAADIGLILPRALEACPNGLAPTTSTTMQLVIGDALAVALIEARGFSAQDFKVFHPGGRLGAQLRFVRDIMHTGPMLPLVRSGSSMAPALVEMSAKGYGCVLVDNADGTLAGIITDGDLRRHMTNDLPTRTVDEVMTRTPKVISPDTLAGEAVQIVERTKVGALIVADDNRRPVGIVHILDLLRVGTV</sequence>
<dbReference type="Pfam" id="PF00571">
    <property type="entry name" value="CBS"/>
    <property type="match status" value="2"/>
</dbReference>
<comment type="caution">
    <text evidence="8">The sequence shown here is derived from an EMBL/GenBank/DDBJ whole genome shotgun (WGS) entry which is preliminary data.</text>
</comment>
<dbReference type="GO" id="GO:0019146">
    <property type="term" value="F:arabinose-5-phosphate isomerase activity"/>
    <property type="evidence" value="ECO:0007669"/>
    <property type="project" value="UniProtKB-EC"/>
</dbReference>
<feature type="domain" description="CBS" evidence="6">
    <location>
        <begin position="212"/>
        <end position="270"/>
    </location>
</feature>
<dbReference type="SMART" id="SM00116">
    <property type="entry name" value="CBS"/>
    <property type="match status" value="2"/>
</dbReference>
<keyword evidence="3 5" id="KW-0129">CBS domain</keyword>
<dbReference type="PROSITE" id="PS51371">
    <property type="entry name" value="CBS"/>
    <property type="match status" value="2"/>
</dbReference>
<dbReference type="InterPro" id="IPR046342">
    <property type="entry name" value="CBS_dom_sf"/>
</dbReference>
<dbReference type="InterPro" id="IPR001347">
    <property type="entry name" value="SIS_dom"/>
</dbReference>
<keyword evidence="8" id="KW-0413">Isomerase</keyword>
<dbReference type="InterPro" id="IPR035474">
    <property type="entry name" value="SIS_Kpsf"/>
</dbReference>
<protein>
    <submittedName>
        <fullName evidence="8">Arabinose-5-phosphate isomerase</fullName>
        <ecNumber evidence="8">5.3.1.13</ecNumber>
    </submittedName>
</protein>
<evidence type="ECO:0000256" key="1">
    <source>
        <dbReference type="ARBA" id="ARBA00008165"/>
    </source>
</evidence>
<dbReference type="Proteomes" id="UP001429580">
    <property type="component" value="Unassembled WGS sequence"/>
</dbReference>
<dbReference type="EMBL" id="JAASQI010000004">
    <property type="protein sequence ID" value="NIJ58372.1"/>
    <property type="molecule type" value="Genomic_DNA"/>
</dbReference>
<evidence type="ECO:0000313" key="9">
    <source>
        <dbReference type="Proteomes" id="UP001429580"/>
    </source>
</evidence>
<evidence type="ECO:0000256" key="4">
    <source>
        <dbReference type="PIRNR" id="PIRNR004692"/>
    </source>
</evidence>
<organism evidence="8 9">
    <name type="scientific">Pseudochelatococcus lubricantis</name>
    <dbReference type="NCBI Taxonomy" id="1538102"/>
    <lineage>
        <taxon>Bacteria</taxon>
        <taxon>Pseudomonadati</taxon>
        <taxon>Pseudomonadota</taxon>
        <taxon>Alphaproteobacteria</taxon>
        <taxon>Hyphomicrobiales</taxon>
        <taxon>Chelatococcaceae</taxon>
        <taxon>Pseudochelatococcus</taxon>
    </lineage>
</organism>
<keyword evidence="2" id="KW-0677">Repeat</keyword>
<dbReference type="InterPro" id="IPR046348">
    <property type="entry name" value="SIS_dom_sf"/>
</dbReference>
<proteinExistence type="inferred from homology"/>
<dbReference type="NCBIfam" id="TIGR00393">
    <property type="entry name" value="kpsF"/>
    <property type="match status" value="1"/>
</dbReference>
<dbReference type="PIRSF" id="PIRSF004692">
    <property type="entry name" value="KdsD_KpsF"/>
    <property type="match status" value="1"/>
</dbReference>
<dbReference type="Pfam" id="PF01380">
    <property type="entry name" value="SIS"/>
    <property type="match status" value="1"/>
</dbReference>
<dbReference type="PANTHER" id="PTHR42745">
    <property type="match status" value="1"/>
</dbReference>
<evidence type="ECO:0000313" key="8">
    <source>
        <dbReference type="EMBL" id="NIJ58372.1"/>
    </source>
</evidence>
<dbReference type="InterPro" id="IPR050986">
    <property type="entry name" value="GutQ/KpsF_isomerases"/>
</dbReference>
<accession>A0ABX0UZL4</accession>
<evidence type="ECO:0000259" key="7">
    <source>
        <dbReference type="PROSITE" id="PS51464"/>
    </source>
</evidence>
<evidence type="ECO:0000259" key="6">
    <source>
        <dbReference type="PROSITE" id="PS51371"/>
    </source>
</evidence>
<name>A0ABX0UZL4_9HYPH</name>
<dbReference type="InterPro" id="IPR000644">
    <property type="entry name" value="CBS_dom"/>
</dbReference>
<dbReference type="SUPFAM" id="SSF53697">
    <property type="entry name" value="SIS domain"/>
    <property type="match status" value="1"/>
</dbReference>
<evidence type="ECO:0000256" key="3">
    <source>
        <dbReference type="ARBA" id="ARBA00023122"/>
    </source>
</evidence>
<dbReference type="PROSITE" id="PS51464">
    <property type="entry name" value="SIS"/>
    <property type="match status" value="1"/>
</dbReference>
<comment type="similarity">
    <text evidence="1 4">Belongs to the SIS family. GutQ/KpsF subfamily.</text>
</comment>
<dbReference type="PANTHER" id="PTHR42745:SF1">
    <property type="entry name" value="ARABINOSE 5-PHOSPHATE ISOMERASE KDSD"/>
    <property type="match status" value="1"/>
</dbReference>
<dbReference type="Gene3D" id="3.10.580.10">
    <property type="entry name" value="CBS-domain"/>
    <property type="match status" value="1"/>
</dbReference>
<gene>
    <name evidence="8" type="ORF">FHS82_002214</name>
</gene>
<evidence type="ECO:0000256" key="2">
    <source>
        <dbReference type="ARBA" id="ARBA00022737"/>
    </source>
</evidence>
<dbReference type="CDD" id="cd04604">
    <property type="entry name" value="CBS_pair_SIS_assoc"/>
    <property type="match status" value="1"/>
</dbReference>
<feature type="domain" description="SIS" evidence="7">
    <location>
        <begin position="44"/>
        <end position="187"/>
    </location>
</feature>
<evidence type="ECO:0000256" key="5">
    <source>
        <dbReference type="PROSITE-ProRule" id="PRU00703"/>
    </source>
</evidence>
<dbReference type="InterPro" id="IPR004800">
    <property type="entry name" value="KdsD/KpsF-type"/>
</dbReference>
<feature type="domain" description="CBS" evidence="6">
    <location>
        <begin position="277"/>
        <end position="329"/>
    </location>
</feature>